<dbReference type="InterPro" id="IPR011124">
    <property type="entry name" value="Znf_CW"/>
</dbReference>
<dbReference type="PANTHER" id="PTHR15999:SF2">
    <property type="entry name" value="ZINC FINGER CW-TYPE PWWP DOMAIN PROTEIN 1"/>
    <property type="match status" value="1"/>
</dbReference>
<feature type="domain" description="PWWP" evidence="5">
    <location>
        <begin position="123"/>
        <end position="175"/>
    </location>
</feature>
<dbReference type="SUPFAM" id="SSF63748">
    <property type="entry name" value="Tudor/PWWP/MBT"/>
    <property type="match status" value="1"/>
</dbReference>
<dbReference type="InterPro" id="IPR000313">
    <property type="entry name" value="PWWP_dom"/>
</dbReference>
<dbReference type="EMBL" id="JAFNEN010000002">
    <property type="protein sequence ID" value="KAG8201862.1"/>
    <property type="molecule type" value="Genomic_DNA"/>
</dbReference>
<proteinExistence type="predicted"/>
<dbReference type="Pfam" id="PF00855">
    <property type="entry name" value="PWWP"/>
    <property type="match status" value="1"/>
</dbReference>
<dbReference type="GO" id="GO:0005634">
    <property type="term" value="C:nucleus"/>
    <property type="evidence" value="ECO:0007669"/>
    <property type="project" value="TreeGrafter"/>
</dbReference>
<evidence type="ECO:0000256" key="1">
    <source>
        <dbReference type="ARBA" id="ARBA00022723"/>
    </source>
</evidence>
<dbReference type="InterPro" id="IPR042778">
    <property type="entry name" value="ZCWPW1/ZCWPW2"/>
</dbReference>
<protein>
    <recommendedName>
        <fullName evidence="9">Zinc finger CW-type PWWP domain protein 1</fullName>
    </recommendedName>
</protein>
<evidence type="ECO:0000313" key="7">
    <source>
        <dbReference type="EMBL" id="KAG8201862.1"/>
    </source>
</evidence>
<keyword evidence="2" id="KW-0863">Zinc-finger</keyword>
<dbReference type="AlphaFoldDB" id="A0AAV6VZ05"/>
<feature type="domain" description="CW-type" evidence="6">
    <location>
        <begin position="48"/>
        <end position="113"/>
    </location>
</feature>
<accession>A0AAV6VZ05</accession>
<keyword evidence="1" id="KW-0479">Metal-binding</keyword>
<gene>
    <name evidence="7" type="ORF">JTE90_027342</name>
</gene>
<organism evidence="7 8">
    <name type="scientific">Oedothorax gibbosus</name>
    <dbReference type="NCBI Taxonomy" id="931172"/>
    <lineage>
        <taxon>Eukaryota</taxon>
        <taxon>Metazoa</taxon>
        <taxon>Ecdysozoa</taxon>
        <taxon>Arthropoda</taxon>
        <taxon>Chelicerata</taxon>
        <taxon>Arachnida</taxon>
        <taxon>Araneae</taxon>
        <taxon>Araneomorphae</taxon>
        <taxon>Entelegynae</taxon>
        <taxon>Araneoidea</taxon>
        <taxon>Linyphiidae</taxon>
        <taxon>Erigoninae</taxon>
        <taxon>Oedothorax</taxon>
    </lineage>
</organism>
<comment type="caution">
    <text evidence="7">The sequence shown here is derived from an EMBL/GenBank/DDBJ whole genome shotgun (WGS) entry which is preliminary data.</text>
</comment>
<dbReference type="CDD" id="cd20145">
    <property type="entry name" value="PWWP_ZCWPW1"/>
    <property type="match status" value="1"/>
</dbReference>
<evidence type="ECO:0000259" key="5">
    <source>
        <dbReference type="PROSITE" id="PS50812"/>
    </source>
</evidence>
<evidence type="ECO:0000256" key="4">
    <source>
        <dbReference type="SAM" id="MobiDB-lite"/>
    </source>
</evidence>
<dbReference type="Pfam" id="PF07496">
    <property type="entry name" value="zf-CW"/>
    <property type="match status" value="1"/>
</dbReference>
<evidence type="ECO:0000256" key="2">
    <source>
        <dbReference type="ARBA" id="ARBA00022771"/>
    </source>
</evidence>
<evidence type="ECO:0000256" key="3">
    <source>
        <dbReference type="ARBA" id="ARBA00022833"/>
    </source>
</evidence>
<dbReference type="PROSITE" id="PS50812">
    <property type="entry name" value="PWWP"/>
    <property type="match status" value="1"/>
</dbReference>
<name>A0AAV6VZ05_9ARAC</name>
<dbReference type="Proteomes" id="UP000827092">
    <property type="component" value="Unassembled WGS sequence"/>
</dbReference>
<dbReference type="GO" id="GO:0008270">
    <property type="term" value="F:zinc ion binding"/>
    <property type="evidence" value="ECO:0007669"/>
    <property type="project" value="UniProtKB-KW"/>
</dbReference>
<reference evidence="7 8" key="1">
    <citation type="journal article" date="2022" name="Nat. Ecol. Evol.">
        <title>A masculinizing supergene underlies an exaggerated male reproductive morph in a spider.</title>
        <authorList>
            <person name="Hendrickx F."/>
            <person name="De Corte Z."/>
            <person name="Sonet G."/>
            <person name="Van Belleghem S.M."/>
            <person name="Kostlbacher S."/>
            <person name="Vangestel C."/>
        </authorList>
    </citation>
    <scope>NUCLEOTIDE SEQUENCE [LARGE SCALE GENOMIC DNA]</scope>
    <source>
        <strain evidence="7">W744_W776</strain>
    </source>
</reference>
<keyword evidence="3" id="KW-0862">Zinc</keyword>
<dbReference type="PANTHER" id="PTHR15999">
    <property type="entry name" value="ZINC FINGER CW-TYPE PWWP DOMAIN PROTEIN 1"/>
    <property type="match status" value="1"/>
</dbReference>
<evidence type="ECO:0000313" key="8">
    <source>
        <dbReference type="Proteomes" id="UP000827092"/>
    </source>
</evidence>
<feature type="region of interest" description="Disordered" evidence="4">
    <location>
        <begin position="300"/>
        <end position="325"/>
    </location>
</feature>
<feature type="compositionally biased region" description="Acidic residues" evidence="4">
    <location>
        <begin position="302"/>
        <end position="312"/>
    </location>
</feature>
<evidence type="ECO:0008006" key="9">
    <source>
        <dbReference type="Google" id="ProtNLM"/>
    </source>
</evidence>
<dbReference type="PROSITE" id="PS51050">
    <property type="entry name" value="ZF_CW"/>
    <property type="match status" value="1"/>
</dbReference>
<keyword evidence="8" id="KW-1185">Reference proteome</keyword>
<sequence>MRIQSSDHLRSEFRSLLVAVLNYTHYKMPKRSRPESDSSEGTSKLTTRERLLLWNKFYSSGSKGVGVECVVCKKWRRVLEFDEPWQVPEHWECKMTFIDGQVGSCLMPTTYTAEDFVDDEFIPGSIVWAKCPKYPWWPAMVEDDPDDAEYERHDENRQVEYHVVFFNDTAQRGWIKEKNLKQHRYPPKKDPVTKKKYKLKQMESLARAVKKAEEAAKMKLQERLEKFSFAVVYQAKFPVVKKDDKVPIIPLLDEEHELDDKVPTIPLVNKENELEVDDHKNEVKETLEYVLEKVISLIAESETTEESEDESDKEERTYSPINIPPQIANKEIDELFSDVDSEPEEVSHAVAYTDPVQHEKMCALFHKWFQTPE</sequence>
<dbReference type="Gene3D" id="3.30.40.100">
    <property type="match status" value="1"/>
</dbReference>
<dbReference type="SMART" id="SM00293">
    <property type="entry name" value="PWWP"/>
    <property type="match status" value="1"/>
</dbReference>
<dbReference type="Gene3D" id="2.30.30.140">
    <property type="match status" value="1"/>
</dbReference>
<evidence type="ECO:0000259" key="6">
    <source>
        <dbReference type="PROSITE" id="PS51050"/>
    </source>
</evidence>